<evidence type="ECO:0000256" key="1">
    <source>
        <dbReference type="ARBA" id="ARBA00004781"/>
    </source>
</evidence>
<dbReference type="Pfam" id="PF04321">
    <property type="entry name" value="RmlD_sub_bind"/>
    <property type="match status" value="1"/>
</dbReference>
<dbReference type="InterPro" id="IPR029903">
    <property type="entry name" value="RmlD-like-bd"/>
</dbReference>
<keyword evidence="6" id="KW-0521">NADP</keyword>
<comment type="function">
    <text evidence="6">Catalyzes the reduction of dTDP-6-deoxy-L-lyxo-4-hexulose to yield dTDP-L-rhamnose.</text>
</comment>
<evidence type="ECO:0000259" key="7">
    <source>
        <dbReference type="Pfam" id="PF04321"/>
    </source>
</evidence>
<gene>
    <name evidence="8" type="ORF">FHS56_002208</name>
</gene>
<name>A0A846MSV2_9BACT</name>
<comment type="similarity">
    <text evidence="2 6">Belongs to the dTDP-4-dehydrorhamnose reductase family.</text>
</comment>
<evidence type="ECO:0000313" key="9">
    <source>
        <dbReference type="Proteomes" id="UP000537126"/>
    </source>
</evidence>
<dbReference type="AlphaFoldDB" id="A0A846MSV2"/>
<dbReference type="PANTHER" id="PTHR10491:SF4">
    <property type="entry name" value="METHIONINE ADENOSYLTRANSFERASE 2 SUBUNIT BETA"/>
    <property type="match status" value="1"/>
</dbReference>
<dbReference type="CDD" id="cd05254">
    <property type="entry name" value="dTDP_HR_like_SDR_e"/>
    <property type="match status" value="1"/>
</dbReference>
<proteinExistence type="inferred from homology"/>
<dbReference type="RefSeq" id="WP_166920677.1">
    <property type="nucleotide sequence ID" value="NZ_JAASRN010000005.1"/>
</dbReference>
<protein>
    <recommendedName>
        <fullName evidence="4 6">dTDP-4-dehydrorhamnose reductase</fullName>
        <ecNumber evidence="3 6">1.1.1.133</ecNumber>
    </recommendedName>
</protein>
<sequence length="310" mass="34276">MSTQKILITGSNGLLGQKLLALLGQDENIQIIATSRGTPRAPLPANAVYISLDVSRADEVEKVVKLHRPDAIIHTAAKTQVDECELNPQDCYLQNVEAVRNVAQAAAQMRAFLLHLSTDFIFDGTAGPYKEEDTPNPISVYGKSKLEAETLIQSIKGLQWAIARTVLVYGYSPTLSRSNIVLWAIEALEQGKPIKVVDDQWRTPTLAEDLADGCARIVAQRAGGIWHLSGKELMTPYEMVMRIARYFGYPTDTVERADASSFTQPAKRPPKTGFIIDKAMTQLGYQPHSFEKGLALIHKQMQRESISKDV</sequence>
<accession>A0A846MSV2</accession>
<evidence type="ECO:0000256" key="4">
    <source>
        <dbReference type="ARBA" id="ARBA00017099"/>
    </source>
</evidence>
<evidence type="ECO:0000256" key="5">
    <source>
        <dbReference type="ARBA" id="ARBA00048200"/>
    </source>
</evidence>
<reference evidence="8 9" key="1">
    <citation type="submission" date="2020-03" db="EMBL/GenBank/DDBJ databases">
        <title>Genomic Encyclopedia of Type Strains, Phase IV (KMG-IV): sequencing the most valuable type-strain genomes for metagenomic binning, comparative biology and taxonomic classification.</title>
        <authorList>
            <person name="Goeker M."/>
        </authorList>
    </citation>
    <scope>NUCLEOTIDE SEQUENCE [LARGE SCALE GENOMIC DNA]</scope>
    <source>
        <strain evidence="8 9">DSM 5718</strain>
    </source>
</reference>
<evidence type="ECO:0000256" key="2">
    <source>
        <dbReference type="ARBA" id="ARBA00010944"/>
    </source>
</evidence>
<comment type="caution">
    <text evidence="8">The sequence shown here is derived from an EMBL/GenBank/DDBJ whole genome shotgun (WGS) entry which is preliminary data.</text>
</comment>
<dbReference type="InterPro" id="IPR036291">
    <property type="entry name" value="NAD(P)-bd_dom_sf"/>
</dbReference>
<keyword evidence="6 8" id="KW-0560">Oxidoreductase</keyword>
<dbReference type="GO" id="GO:0019305">
    <property type="term" value="P:dTDP-rhamnose biosynthetic process"/>
    <property type="evidence" value="ECO:0007669"/>
    <property type="project" value="UniProtKB-UniPathway"/>
</dbReference>
<dbReference type="Proteomes" id="UP000537126">
    <property type="component" value="Unassembled WGS sequence"/>
</dbReference>
<evidence type="ECO:0000256" key="6">
    <source>
        <dbReference type="RuleBase" id="RU364082"/>
    </source>
</evidence>
<evidence type="ECO:0000256" key="3">
    <source>
        <dbReference type="ARBA" id="ARBA00012929"/>
    </source>
</evidence>
<feature type="domain" description="RmlD-like substrate binding" evidence="7">
    <location>
        <begin position="5"/>
        <end position="301"/>
    </location>
</feature>
<organism evidence="8 9">
    <name type="scientific">Thermonema lapsum</name>
    <dbReference type="NCBI Taxonomy" id="28195"/>
    <lineage>
        <taxon>Bacteria</taxon>
        <taxon>Pseudomonadati</taxon>
        <taxon>Bacteroidota</taxon>
        <taxon>Cytophagia</taxon>
        <taxon>Cytophagales</taxon>
        <taxon>Thermonemataceae</taxon>
        <taxon>Thermonema</taxon>
    </lineage>
</organism>
<dbReference type="InterPro" id="IPR005913">
    <property type="entry name" value="dTDP_dehydrorham_reduct"/>
</dbReference>
<keyword evidence="9" id="KW-1185">Reference proteome</keyword>
<dbReference type="NCBIfam" id="TIGR01214">
    <property type="entry name" value="rmlD"/>
    <property type="match status" value="1"/>
</dbReference>
<dbReference type="SUPFAM" id="SSF51735">
    <property type="entry name" value="NAD(P)-binding Rossmann-fold domains"/>
    <property type="match status" value="1"/>
</dbReference>
<dbReference type="Gene3D" id="3.40.50.720">
    <property type="entry name" value="NAD(P)-binding Rossmann-like Domain"/>
    <property type="match status" value="1"/>
</dbReference>
<comment type="catalytic activity">
    <reaction evidence="5">
        <text>dTDP-beta-L-rhamnose + NADP(+) = dTDP-4-dehydro-beta-L-rhamnose + NADPH + H(+)</text>
        <dbReference type="Rhea" id="RHEA:21796"/>
        <dbReference type="ChEBI" id="CHEBI:15378"/>
        <dbReference type="ChEBI" id="CHEBI:57510"/>
        <dbReference type="ChEBI" id="CHEBI:57783"/>
        <dbReference type="ChEBI" id="CHEBI:58349"/>
        <dbReference type="ChEBI" id="CHEBI:62830"/>
        <dbReference type="EC" id="1.1.1.133"/>
    </reaction>
</comment>
<comment type="pathway">
    <text evidence="1 6">Carbohydrate biosynthesis; dTDP-L-rhamnose biosynthesis.</text>
</comment>
<dbReference type="PANTHER" id="PTHR10491">
    <property type="entry name" value="DTDP-4-DEHYDRORHAMNOSE REDUCTASE"/>
    <property type="match status" value="1"/>
</dbReference>
<dbReference type="UniPathway" id="UPA00124"/>
<dbReference type="GO" id="GO:0008831">
    <property type="term" value="F:dTDP-4-dehydrorhamnose reductase activity"/>
    <property type="evidence" value="ECO:0007669"/>
    <property type="project" value="UniProtKB-EC"/>
</dbReference>
<dbReference type="EC" id="1.1.1.133" evidence="3 6"/>
<dbReference type="EMBL" id="JAASRN010000005">
    <property type="protein sequence ID" value="NIK74676.1"/>
    <property type="molecule type" value="Genomic_DNA"/>
</dbReference>
<evidence type="ECO:0000313" key="8">
    <source>
        <dbReference type="EMBL" id="NIK74676.1"/>
    </source>
</evidence>